<name>A0A1G7K1D6_9BACT</name>
<reference evidence="2 3" key="1">
    <citation type="submission" date="2016-10" db="EMBL/GenBank/DDBJ databases">
        <authorList>
            <person name="de Groot N.N."/>
        </authorList>
    </citation>
    <scope>NUCLEOTIDE SEQUENCE [LARGE SCALE GENOMIC DNA]</scope>
    <source>
        <strain evidence="2 3">GAS232</strain>
    </source>
</reference>
<dbReference type="InterPro" id="IPR036038">
    <property type="entry name" value="Aminotransferase-like"/>
</dbReference>
<dbReference type="GO" id="GO:0009396">
    <property type="term" value="P:folic acid-containing compound biosynthetic process"/>
    <property type="evidence" value="ECO:0007669"/>
    <property type="project" value="InterPro"/>
</dbReference>
<dbReference type="InterPro" id="IPR019999">
    <property type="entry name" value="Anth_synth_I-like"/>
</dbReference>
<evidence type="ECO:0000259" key="1">
    <source>
        <dbReference type="Pfam" id="PF00425"/>
    </source>
</evidence>
<dbReference type="NCBIfam" id="TIGR00553">
    <property type="entry name" value="pabB"/>
    <property type="match status" value="1"/>
</dbReference>
<dbReference type="Gene3D" id="3.60.120.10">
    <property type="entry name" value="Anthranilate synthase"/>
    <property type="match status" value="1"/>
</dbReference>
<dbReference type="AlphaFoldDB" id="A0A1G7K1D6"/>
<dbReference type="Pfam" id="PF00425">
    <property type="entry name" value="Chorismate_bind"/>
    <property type="match status" value="1"/>
</dbReference>
<accession>A0A1G7K1D6</accession>
<evidence type="ECO:0000313" key="3">
    <source>
        <dbReference type="Proteomes" id="UP000182427"/>
    </source>
</evidence>
<dbReference type="Proteomes" id="UP000182427">
    <property type="component" value="Chromosome I"/>
</dbReference>
<dbReference type="SUPFAM" id="SSF56752">
    <property type="entry name" value="D-aminoacid aminotransferase-like PLP-dependent enzymes"/>
    <property type="match status" value="1"/>
</dbReference>
<dbReference type="InterPro" id="IPR043132">
    <property type="entry name" value="BCAT-like_C"/>
</dbReference>
<dbReference type="InterPro" id="IPR043131">
    <property type="entry name" value="BCAT-like_N"/>
</dbReference>
<dbReference type="EMBL" id="LT629690">
    <property type="protein sequence ID" value="SDF30960.1"/>
    <property type="molecule type" value="Genomic_DNA"/>
</dbReference>
<dbReference type="PANTHER" id="PTHR11236">
    <property type="entry name" value="AMINOBENZOATE/ANTHRANILATE SYNTHASE"/>
    <property type="match status" value="1"/>
</dbReference>
<dbReference type="Gene3D" id="3.20.10.10">
    <property type="entry name" value="D-amino Acid Aminotransferase, subunit A, domain 2"/>
    <property type="match status" value="1"/>
</dbReference>
<dbReference type="PRINTS" id="PR00095">
    <property type="entry name" value="ANTSNTHASEI"/>
</dbReference>
<protein>
    <submittedName>
        <fullName evidence="2">Para-aminobenzoate synthetase / 4-amino-4-deoxychorismate lyase</fullName>
    </submittedName>
</protein>
<dbReference type="GO" id="GO:0046820">
    <property type="term" value="F:4-amino-4-deoxychorismate synthase activity"/>
    <property type="evidence" value="ECO:0007669"/>
    <property type="project" value="TreeGrafter"/>
</dbReference>
<dbReference type="GO" id="GO:0000162">
    <property type="term" value="P:L-tryptophan biosynthetic process"/>
    <property type="evidence" value="ECO:0007669"/>
    <property type="project" value="TreeGrafter"/>
</dbReference>
<keyword evidence="2" id="KW-0456">Lyase</keyword>
<dbReference type="RefSeq" id="WP_231966854.1">
    <property type="nucleotide sequence ID" value="NZ_LT629690.1"/>
</dbReference>
<dbReference type="InterPro" id="IPR001544">
    <property type="entry name" value="Aminotrans_IV"/>
</dbReference>
<dbReference type="Pfam" id="PF01063">
    <property type="entry name" value="Aminotran_4"/>
    <property type="match status" value="1"/>
</dbReference>
<dbReference type="SUPFAM" id="SSF56322">
    <property type="entry name" value="ADC synthase"/>
    <property type="match status" value="1"/>
</dbReference>
<evidence type="ECO:0000313" key="2">
    <source>
        <dbReference type="EMBL" id="SDF30960.1"/>
    </source>
</evidence>
<organism evidence="2 3">
    <name type="scientific">Terriglobus roseus</name>
    <dbReference type="NCBI Taxonomy" id="392734"/>
    <lineage>
        <taxon>Bacteria</taxon>
        <taxon>Pseudomonadati</taxon>
        <taxon>Acidobacteriota</taxon>
        <taxon>Terriglobia</taxon>
        <taxon>Terriglobales</taxon>
        <taxon>Acidobacteriaceae</taxon>
        <taxon>Terriglobus</taxon>
    </lineage>
</organism>
<proteinExistence type="predicted"/>
<dbReference type="Gene3D" id="3.30.470.10">
    <property type="match status" value="1"/>
</dbReference>
<dbReference type="InterPro" id="IPR005802">
    <property type="entry name" value="ADC_synth_comp_1"/>
</dbReference>
<gene>
    <name evidence="2" type="ORF">SAMN05444167_2024</name>
</gene>
<feature type="domain" description="Chorismate-utilising enzyme C-terminal" evidence="1">
    <location>
        <begin position="139"/>
        <end position="393"/>
    </location>
</feature>
<keyword evidence="3" id="KW-1185">Reference proteome</keyword>
<dbReference type="GO" id="GO:0016829">
    <property type="term" value="F:lyase activity"/>
    <property type="evidence" value="ECO:0007669"/>
    <property type="project" value="UniProtKB-KW"/>
</dbReference>
<dbReference type="InterPro" id="IPR005801">
    <property type="entry name" value="ADC_synthase"/>
</dbReference>
<dbReference type="PANTHER" id="PTHR11236:SF50">
    <property type="entry name" value="AMINODEOXYCHORISMATE SYNTHASE COMPONENT 1"/>
    <property type="match status" value="1"/>
</dbReference>
<sequence length="625" mass="68455">MSASSNPWSPLPSAWRTRAFANPGSILLESSLPSATEHTSLLFEDPIEILTANTPNDLPTLFAALEAASQNGHWVAGWMAYEAGAHFLQLPPRATSGPIAIFGIYRQPQAFDHTAQHERETTPQTQPLQLALMPTITPAQYTAAINRIQRWIAAGDTYQVNFTNPLTSPCTHTPQQVYDALHAQQPCSFGAILNLLPNSTILSFSPELFFNVDAAGNIATRPMKGTSPRSANAEEDQALAEALQHDEKNRAEHVMIVDLLRNDMNRICRIGSVHAASLFDIESLPTVHQMTSTIRGQLPAKTPWSEVFRALFPGGSITGAPKRHTVELIQKLEASPRGVYTGAIGYFAPDRSACFNIAIRTAVLENNTLTLGAGGGIVADSTAASEYREMLLKASFVQRASQPIQLIETMRAETNNIALLQHHLQRLQSSAEALGFTCNTRQIEASIHAAINKTTPQRVRLLLHRNGETEITLAPAPAWPQQLRLRLSHQQTRADSPHLRHKTTFRPEYQPELEAALTNGFHDTLFLNTAGEVTESCIATLLAKIDDHWFTPPLYSGVLPGVYREQLIATGLLTERTITLDDLRNATSIALCNALRGIAPVTSLQLPDGEIIHWKSPSDLPSLPA</sequence>
<dbReference type="InterPro" id="IPR015890">
    <property type="entry name" value="Chorismate_C"/>
</dbReference>